<dbReference type="InterPro" id="IPR007527">
    <property type="entry name" value="Znf_SWIM"/>
</dbReference>
<feature type="domain" description="SWIM-type" evidence="2">
    <location>
        <begin position="20"/>
        <end position="58"/>
    </location>
</feature>
<name>A0ABM0MPF3_SACKO</name>
<accession>A0ABM0MPF3</accession>
<evidence type="ECO:0000313" key="3">
    <source>
        <dbReference type="Proteomes" id="UP000694865"/>
    </source>
</evidence>
<keyword evidence="3" id="KW-1185">Reference proteome</keyword>
<reference evidence="4" key="1">
    <citation type="submission" date="2025-08" db="UniProtKB">
        <authorList>
            <consortium name="RefSeq"/>
        </authorList>
    </citation>
    <scope>IDENTIFICATION</scope>
    <source>
        <tissue evidence="4">Testes</tissue>
    </source>
</reference>
<dbReference type="PROSITE" id="PS50966">
    <property type="entry name" value="ZF_SWIM"/>
    <property type="match status" value="1"/>
</dbReference>
<evidence type="ECO:0000313" key="4">
    <source>
        <dbReference type="RefSeq" id="XP_006821894.1"/>
    </source>
</evidence>
<keyword evidence="1" id="KW-0479">Metal-binding</keyword>
<dbReference type="Proteomes" id="UP000694865">
    <property type="component" value="Unplaced"/>
</dbReference>
<keyword evidence="1" id="KW-0863">Zinc-finger</keyword>
<evidence type="ECO:0000259" key="2">
    <source>
        <dbReference type="PROSITE" id="PS50966"/>
    </source>
</evidence>
<proteinExistence type="predicted"/>
<dbReference type="PANTHER" id="PTHR28498">
    <property type="entry name" value="ZINC FINGER SWIM DOMAIN-CONTAINING PROTEIN 7"/>
    <property type="match status" value="1"/>
</dbReference>
<dbReference type="RefSeq" id="XP_006821894.1">
    <property type="nucleotide sequence ID" value="XM_006821831.1"/>
</dbReference>
<evidence type="ECO:0000256" key="1">
    <source>
        <dbReference type="PROSITE-ProRule" id="PRU00325"/>
    </source>
</evidence>
<gene>
    <name evidence="4" type="primary">LOC102801097</name>
</gene>
<dbReference type="PANTHER" id="PTHR28498:SF1">
    <property type="entry name" value="ZINC FINGER SWIM DOMAIN-CONTAINING PROTEIN 7"/>
    <property type="match status" value="1"/>
</dbReference>
<organism evidence="3 4">
    <name type="scientific">Saccoglossus kowalevskii</name>
    <name type="common">Acorn worm</name>
    <dbReference type="NCBI Taxonomy" id="10224"/>
    <lineage>
        <taxon>Eukaryota</taxon>
        <taxon>Metazoa</taxon>
        <taxon>Hemichordata</taxon>
        <taxon>Enteropneusta</taxon>
        <taxon>Harrimaniidae</taxon>
        <taxon>Saccoglossus</taxon>
    </lineage>
</organism>
<dbReference type="GeneID" id="102801097"/>
<keyword evidence="1" id="KW-0862">Zinc</keyword>
<protein>
    <submittedName>
        <fullName evidence="4">Zinc finger SWIM domain-containing protein 7-like</fullName>
    </submittedName>
</protein>
<sequence>MKCTSGRIIFQVIGSSGKPYTCFPSSNYCSCLSFTFSVLKRRDISMCKHVLAMHLSAAMKKYEEISVTDAEMTRLINTCFTPQTH</sequence>